<organism evidence="2 3">
    <name type="scientific">Caligus rogercresseyi</name>
    <name type="common">Sea louse</name>
    <dbReference type="NCBI Taxonomy" id="217165"/>
    <lineage>
        <taxon>Eukaryota</taxon>
        <taxon>Metazoa</taxon>
        <taxon>Ecdysozoa</taxon>
        <taxon>Arthropoda</taxon>
        <taxon>Crustacea</taxon>
        <taxon>Multicrustacea</taxon>
        <taxon>Hexanauplia</taxon>
        <taxon>Copepoda</taxon>
        <taxon>Siphonostomatoida</taxon>
        <taxon>Caligidae</taxon>
        <taxon>Caligus</taxon>
    </lineage>
</organism>
<keyword evidence="1" id="KW-0472">Membrane</keyword>
<evidence type="ECO:0000256" key="1">
    <source>
        <dbReference type="SAM" id="Phobius"/>
    </source>
</evidence>
<keyword evidence="3" id="KW-1185">Reference proteome</keyword>
<reference evidence="3" key="1">
    <citation type="submission" date="2021-01" db="EMBL/GenBank/DDBJ databases">
        <title>Caligus Genome Assembly.</title>
        <authorList>
            <person name="Gallardo-Escarate C."/>
        </authorList>
    </citation>
    <scope>NUCLEOTIDE SEQUENCE [LARGE SCALE GENOMIC DNA]</scope>
</reference>
<feature type="transmembrane region" description="Helical" evidence="1">
    <location>
        <begin position="29"/>
        <end position="50"/>
    </location>
</feature>
<accession>A0A7T8GRK8</accession>
<sequence>RGKHPHVLSDKCPHSAHPILLPSFSWADLVVRFSVIFVFTGSLLTTFLTFPAINPDTFKDLIATILFVVS</sequence>
<dbReference type="Proteomes" id="UP000595437">
    <property type="component" value="Chromosome 15"/>
</dbReference>
<dbReference type="EMBL" id="CP045904">
    <property type="protein sequence ID" value="QQP36216.1"/>
    <property type="molecule type" value="Genomic_DNA"/>
</dbReference>
<keyword evidence="1" id="KW-0812">Transmembrane</keyword>
<feature type="non-terminal residue" evidence="2">
    <location>
        <position position="1"/>
    </location>
</feature>
<keyword evidence="1" id="KW-1133">Transmembrane helix</keyword>
<protein>
    <submittedName>
        <fullName evidence="2">Uncharacterized protein</fullName>
    </submittedName>
</protein>
<gene>
    <name evidence="2" type="ORF">FKW44_021247</name>
</gene>
<proteinExistence type="predicted"/>
<evidence type="ECO:0000313" key="2">
    <source>
        <dbReference type="EMBL" id="QQP36216.1"/>
    </source>
</evidence>
<dbReference type="AlphaFoldDB" id="A0A7T8GRK8"/>
<name>A0A7T8GRK8_CALRO</name>
<evidence type="ECO:0000313" key="3">
    <source>
        <dbReference type="Proteomes" id="UP000595437"/>
    </source>
</evidence>